<organism evidence="1 2">
    <name type="scientific">Pseudomonas graminis</name>
    <dbReference type="NCBI Taxonomy" id="158627"/>
    <lineage>
        <taxon>Bacteria</taxon>
        <taxon>Pseudomonadati</taxon>
        <taxon>Pseudomonadota</taxon>
        <taxon>Gammaproteobacteria</taxon>
        <taxon>Pseudomonadales</taxon>
        <taxon>Pseudomonadaceae</taxon>
        <taxon>Pseudomonas</taxon>
    </lineage>
</organism>
<evidence type="ECO:0000313" key="2">
    <source>
        <dbReference type="Proteomes" id="UP000095143"/>
    </source>
</evidence>
<dbReference type="AlphaFoldDB" id="A0A1C2E4K7"/>
<name>A0A1C2E4K7_9PSED</name>
<gene>
    <name evidence="1" type="ORF">BBI10_10210</name>
</gene>
<accession>A0A1C2E4K7</accession>
<dbReference type="EMBL" id="MDEN01000060">
    <property type="protein sequence ID" value="OCX21927.1"/>
    <property type="molecule type" value="Genomic_DNA"/>
</dbReference>
<protein>
    <submittedName>
        <fullName evidence="1">Uncharacterized protein</fullName>
    </submittedName>
</protein>
<reference evidence="1 2" key="1">
    <citation type="submission" date="2016-08" db="EMBL/GenBank/DDBJ databases">
        <title>Whole genome sequence of Pseudomonas graminis strain UASWS1507, a potential biological control agent for agriculture.</title>
        <authorList>
            <person name="Crovadore J."/>
            <person name="Calmin G."/>
            <person name="Chablais R."/>
            <person name="Cochard B."/>
            <person name="Lefort F."/>
        </authorList>
    </citation>
    <scope>NUCLEOTIDE SEQUENCE [LARGE SCALE GENOMIC DNA]</scope>
    <source>
        <strain evidence="1 2">UASWS1507</strain>
    </source>
</reference>
<sequence>MTKLPMTEEDLLSQCEQGHCTAYSRLIGAQGLTQVSGEPGDEPESVWEAGVQKILDIQPVRLAQAGVPVSLTLAGPVFRDDDSFEEVTRVWHALVDVKSGDLAFRPSDIAALAEIINGVIPETYDLNTKEKASVSAIIAVLAHLAGLNVGKPYAAYEVLSTAAPLARVALPSKGTIKKFFDMAAISIVPDPTK</sequence>
<comment type="caution">
    <text evidence="1">The sequence shown here is derived from an EMBL/GenBank/DDBJ whole genome shotgun (WGS) entry which is preliminary data.</text>
</comment>
<proteinExistence type="predicted"/>
<dbReference type="Proteomes" id="UP000095143">
    <property type="component" value="Unassembled WGS sequence"/>
</dbReference>
<evidence type="ECO:0000313" key="1">
    <source>
        <dbReference type="EMBL" id="OCX21927.1"/>
    </source>
</evidence>